<dbReference type="InterPro" id="IPR029033">
    <property type="entry name" value="His_PPase_superfam"/>
</dbReference>
<dbReference type="CDD" id="cd07067">
    <property type="entry name" value="HP_PGM_like"/>
    <property type="match status" value="1"/>
</dbReference>
<evidence type="ECO:0000256" key="1">
    <source>
        <dbReference type="SAM" id="Phobius"/>
    </source>
</evidence>
<feature type="transmembrane region" description="Helical" evidence="1">
    <location>
        <begin position="152"/>
        <end position="173"/>
    </location>
</feature>
<organism evidence="2 3">
    <name type="scientific">Durusdinium trenchii</name>
    <dbReference type="NCBI Taxonomy" id="1381693"/>
    <lineage>
        <taxon>Eukaryota</taxon>
        <taxon>Sar</taxon>
        <taxon>Alveolata</taxon>
        <taxon>Dinophyceae</taxon>
        <taxon>Suessiales</taxon>
        <taxon>Symbiodiniaceae</taxon>
        <taxon>Durusdinium</taxon>
    </lineage>
</organism>
<feature type="transmembrane region" description="Helical" evidence="1">
    <location>
        <begin position="94"/>
        <end position="116"/>
    </location>
</feature>
<dbReference type="Pfam" id="PF00300">
    <property type="entry name" value="His_Phos_1"/>
    <property type="match status" value="1"/>
</dbReference>
<feature type="transmembrane region" description="Helical" evidence="1">
    <location>
        <begin position="277"/>
        <end position="296"/>
    </location>
</feature>
<evidence type="ECO:0000313" key="2">
    <source>
        <dbReference type="EMBL" id="CAK9052518.1"/>
    </source>
</evidence>
<dbReference type="InterPro" id="IPR051710">
    <property type="entry name" value="Phosphatase_SH3-domain"/>
</dbReference>
<dbReference type="EMBL" id="CAXAMM010022780">
    <property type="protein sequence ID" value="CAK9052518.1"/>
    <property type="molecule type" value="Genomic_DNA"/>
</dbReference>
<comment type="caution">
    <text evidence="2">The sequence shown here is derived from an EMBL/GenBank/DDBJ whole genome shotgun (WGS) entry which is preliminary data.</text>
</comment>
<feature type="transmembrane region" description="Helical" evidence="1">
    <location>
        <begin position="213"/>
        <end position="235"/>
    </location>
</feature>
<dbReference type="PANTHER" id="PTHR16469">
    <property type="entry name" value="UBIQUITIN-ASSOCIATED AND SH3 DOMAIN-CONTAINING BA-RELATED"/>
    <property type="match status" value="1"/>
</dbReference>
<dbReference type="PANTHER" id="PTHR16469:SF27">
    <property type="entry name" value="UBIQUITIN-ASSOCIATED AND SH3 DOMAIN-CONTAINING BA-RELATED"/>
    <property type="match status" value="1"/>
</dbReference>
<feature type="transmembrane region" description="Helical" evidence="1">
    <location>
        <begin position="185"/>
        <end position="207"/>
    </location>
</feature>
<protein>
    <submittedName>
        <fullName evidence="2">Uncharacterized protein</fullName>
    </submittedName>
</protein>
<dbReference type="Proteomes" id="UP001642464">
    <property type="component" value="Unassembled WGS sequence"/>
</dbReference>
<proteinExistence type="predicted"/>
<name>A0ABP0MN38_9DINO</name>
<keyword evidence="1" id="KW-0812">Transmembrane</keyword>
<evidence type="ECO:0000313" key="3">
    <source>
        <dbReference type="Proteomes" id="UP001642464"/>
    </source>
</evidence>
<keyword evidence="1" id="KW-0472">Membrane</keyword>
<gene>
    <name evidence="2" type="ORF">SCF082_LOCUS28718</name>
</gene>
<sequence>MVCMVVRQRESLMQSLVTSVGLSFSSMCLNIFEHDNVNPEAVLEAFGDHKYLLENFVVLCHCNMHPLGLFVPVVLTWIFLLCHHTVKVYDFSDTFAWLPGVYVLLFPTLLLGAFTVDFSNRVFAVSSGNLFGVDDDPLESPVAGRSARRWCFWAVGCNWIFMVTTWVTPKVVYYPDAFQSHIPRTMCVASLTALLALGLGCCCRQALIRDLALTYVCVLPAALHGMNLPSSVLPFSFELSEQRFHPVWQRHIMEAYAFGWMSIVLAAQILVQAGCRPWISILAISVVSCTQVLPLFRAVLQQNTRKTLDLKSCWKDCFFLIGILLSHSIDFSARLRAIKLGMDQSRENALCSRYLNQTARRTNAELGIELGCLRSAEGAEPIRRKIVAVALHADTGTGSFIVEDDIPITDQGLKDVRLLSEELKQQGIFFDVVISSPALHCLQTAWIFGEQFHAKVLLDEKLSQVMNPSATSPLAHALYPLDSRISIGRVMDKQTDVRPESKEERFAQRFLTYLTHSCQSGKSCLLVTHARMLQVCASILPPIQHRKITSLGHLAIVLATRRIEGNPLDLGTVVDDQVLHGLTSPRNRSQSVDLVRESRIHEELRDEVLNEVLRDAELTSWSVWLHSVKSSPFARGPSCFPKPTLQSWRGLRGVILKLPRLPEPLEQRCGSILTLPESSVTTFTEILSKASNGFEKYEPTADLDCSS</sequence>
<dbReference type="InterPro" id="IPR013078">
    <property type="entry name" value="His_Pase_superF_clade-1"/>
</dbReference>
<keyword evidence="3" id="KW-1185">Reference proteome</keyword>
<feature type="transmembrane region" description="Helical" evidence="1">
    <location>
        <begin position="255"/>
        <end position="271"/>
    </location>
</feature>
<feature type="transmembrane region" description="Helical" evidence="1">
    <location>
        <begin position="56"/>
        <end position="82"/>
    </location>
</feature>
<dbReference type="Gene3D" id="3.40.50.1240">
    <property type="entry name" value="Phosphoglycerate mutase-like"/>
    <property type="match status" value="1"/>
</dbReference>
<dbReference type="SUPFAM" id="SSF53254">
    <property type="entry name" value="Phosphoglycerate mutase-like"/>
    <property type="match status" value="1"/>
</dbReference>
<accession>A0ABP0MN38</accession>
<keyword evidence="1" id="KW-1133">Transmembrane helix</keyword>
<reference evidence="2 3" key="1">
    <citation type="submission" date="2024-02" db="EMBL/GenBank/DDBJ databases">
        <authorList>
            <person name="Chen Y."/>
            <person name="Shah S."/>
            <person name="Dougan E. K."/>
            <person name="Thang M."/>
            <person name="Chan C."/>
        </authorList>
    </citation>
    <scope>NUCLEOTIDE SEQUENCE [LARGE SCALE GENOMIC DNA]</scope>
</reference>